<dbReference type="EMBL" id="JAFMYW010000008">
    <property type="protein sequence ID" value="MBO0951760.1"/>
    <property type="molecule type" value="Genomic_DNA"/>
</dbReference>
<comment type="caution">
    <text evidence="5">The sequence shown here is derived from an EMBL/GenBank/DDBJ whole genome shotgun (WGS) entry which is preliminary data.</text>
</comment>
<proteinExistence type="predicted"/>
<keyword evidence="1" id="KW-0378">Hydrolase</keyword>
<feature type="chain" id="PRO_5045638664" evidence="3">
    <location>
        <begin position="24"/>
        <end position="855"/>
    </location>
</feature>
<protein>
    <submittedName>
        <fullName evidence="5">Cellulase family glycosylhydrolase</fullName>
    </submittedName>
</protein>
<evidence type="ECO:0000313" key="5">
    <source>
        <dbReference type="EMBL" id="MBO0951760.1"/>
    </source>
</evidence>
<evidence type="ECO:0000313" key="6">
    <source>
        <dbReference type="Proteomes" id="UP000664628"/>
    </source>
</evidence>
<dbReference type="SUPFAM" id="SSF51445">
    <property type="entry name" value="(Trans)glycosidases"/>
    <property type="match status" value="1"/>
</dbReference>
<dbReference type="InterPro" id="IPR001547">
    <property type="entry name" value="Glyco_hydro_5"/>
</dbReference>
<gene>
    <name evidence="5" type="ORF">J2I46_24470</name>
</gene>
<organism evidence="5 6">
    <name type="scientific">Fibrella forsythiae</name>
    <dbReference type="NCBI Taxonomy" id="2817061"/>
    <lineage>
        <taxon>Bacteria</taxon>
        <taxon>Pseudomonadati</taxon>
        <taxon>Bacteroidota</taxon>
        <taxon>Cytophagia</taxon>
        <taxon>Cytophagales</taxon>
        <taxon>Spirosomataceae</taxon>
        <taxon>Fibrella</taxon>
    </lineage>
</organism>
<evidence type="ECO:0000256" key="1">
    <source>
        <dbReference type="ARBA" id="ARBA00022801"/>
    </source>
</evidence>
<keyword evidence="3" id="KW-0732">Signal</keyword>
<dbReference type="Pfam" id="PF00150">
    <property type="entry name" value="Cellulase"/>
    <property type="match status" value="1"/>
</dbReference>
<keyword evidence="6" id="KW-1185">Reference proteome</keyword>
<dbReference type="Proteomes" id="UP000664628">
    <property type="component" value="Unassembled WGS sequence"/>
</dbReference>
<keyword evidence="2" id="KW-0326">Glycosidase</keyword>
<dbReference type="Gene3D" id="3.20.20.80">
    <property type="entry name" value="Glycosidases"/>
    <property type="match status" value="1"/>
</dbReference>
<dbReference type="RefSeq" id="WP_207331702.1">
    <property type="nucleotide sequence ID" value="NZ_JAFMYW010000008.1"/>
</dbReference>
<evidence type="ECO:0000256" key="3">
    <source>
        <dbReference type="SAM" id="SignalP"/>
    </source>
</evidence>
<evidence type="ECO:0000256" key="2">
    <source>
        <dbReference type="ARBA" id="ARBA00023295"/>
    </source>
</evidence>
<accession>A0ABS3JP36</accession>
<reference evidence="5 6" key="1">
    <citation type="submission" date="2021-03" db="EMBL/GenBank/DDBJ databases">
        <title>Fibrella sp. HMF5405 genome sequencing and assembly.</title>
        <authorList>
            <person name="Kang H."/>
            <person name="Kim H."/>
            <person name="Bae S."/>
            <person name="Joh K."/>
        </authorList>
    </citation>
    <scope>NUCLEOTIDE SEQUENCE [LARGE SCALE GENOMIC DNA]</scope>
    <source>
        <strain evidence="5 6">HMF5405</strain>
    </source>
</reference>
<feature type="domain" description="Glycoside hydrolase family 5" evidence="4">
    <location>
        <begin position="78"/>
        <end position="241"/>
    </location>
</feature>
<name>A0ABS3JP36_9BACT</name>
<sequence length="855" mass="95478">MTLLCTRSLLVFLLIFSTFGAVAQTKPNPKNMIYVDPAGVVRYTKTKQEAAFYGVNYCLPFAYGYRAVKTLGIKPETAIDQDVYHMARMGVDAFRVHVWDTEISDSLGNLLDNEHLRLFDYLLAQLEKRNIKIIITPIAYWGNGYPERDERTPGFSRVYGKGQANQNELAIKAQEEYVRQFLRHVNPYTKSTYGNDVSVIAVELNNEPSHSGPKPTVTTYINRINAAVRSTGWDKPIFYNMAQNPWYADAVARSAVNGYTFQWYPLGLVAGRTLGGNPLTHVDTYQIPFDTIPEYKNKARIVYEFDAGDIYASYMYPAMARSFRGAGFQWATQFAYDPMSTAYANTEYQTHYLNLAYTPSKAISMLIAGRVFRETPRFKNYGKYPQDSMFGPFRLSYSQSLSEMNSAGAFFYSNTTQTKTASPTQLTQVAGVGSSSIVRYAGTGAYFLDKIGDGIWRLEVMPDAILVRDPFERPSLSKEVTTIRWSTHPMQINLPNLGASFSITAQNAGNSLTTTATNGSFQIRPGTYLLKTPTAKMPATMPSTVIGLAEFVAPADRSTGEPIVVHSAYSEVSSQQSVKLSATIVGLDSTSKATVEVHAAGADRPRMLAMQRVAPYRYDADVPAELVKAGLLTYRIILQKGTAYWTYPAGQKGDPYAWDYLPTVMYQTIVASENTRLDLFNANADRTRLLTNNPDYRENKIEFVPDEQPNQLMLKASIGTIRANQPMGFQVYFGDKVKGRSPELPGFRKLVVRGRSADSQSVSLKIGLVDKYGATFSTVVQLPQQLTDIDIPLSSLTPGAMLLLPRPYPDFQPLQFQPSSSGRFNITDSERIDIQVMPSTTQSVRFWLDYVGLER</sequence>
<feature type="signal peptide" evidence="3">
    <location>
        <begin position="1"/>
        <end position="23"/>
    </location>
</feature>
<evidence type="ECO:0000259" key="4">
    <source>
        <dbReference type="Pfam" id="PF00150"/>
    </source>
</evidence>
<dbReference type="InterPro" id="IPR017853">
    <property type="entry name" value="GH"/>
</dbReference>